<dbReference type="InterPro" id="IPR011712">
    <property type="entry name" value="Sig_transdc_His_kin_sub3_dim/P"/>
</dbReference>
<keyword evidence="9" id="KW-0472">Membrane</keyword>
<feature type="transmembrane region" description="Helical" evidence="9">
    <location>
        <begin position="126"/>
        <end position="147"/>
    </location>
</feature>
<dbReference type="OrthoDB" id="199946at2"/>
<name>A0A563VTB1_9CYAN</name>
<evidence type="ECO:0000256" key="6">
    <source>
        <dbReference type="ARBA" id="ARBA00022777"/>
    </source>
</evidence>
<feature type="transmembrane region" description="Helical" evidence="9">
    <location>
        <begin position="105"/>
        <end position="121"/>
    </location>
</feature>
<keyword evidence="8" id="KW-0902">Two-component regulatory system</keyword>
<keyword evidence="9" id="KW-1133">Transmembrane helix</keyword>
<feature type="domain" description="Histidine kinase/HSP90-like ATPase" evidence="10">
    <location>
        <begin position="348"/>
        <end position="434"/>
    </location>
</feature>
<evidence type="ECO:0000256" key="1">
    <source>
        <dbReference type="ARBA" id="ARBA00000085"/>
    </source>
</evidence>
<keyword evidence="6" id="KW-0418">Kinase</keyword>
<evidence type="ECO:0000313" key="12">
    <source>
        <dbReference type="EMBL" id="VEP14706.1"/>
    </source>
</evidence>
<evidence type="ECO:0000256" key="4">
    <source>
        <dbReference type="ARBA" id="ARBA00022679"/>
    </source>
</evidence>
<reference evidence="12 13" key="1">
    <citation type="submission" date="2019-01" db="EMBL/GenBank/DDBJ databases">
        <authorList>
            <person name="Brito A."/>
        </authorList>
    </citation>
    <scope>NUCLEOTIDE SEQUENCE [LARGE SCALE GENOMIC DNA]</scope>
    <source>
        <strain evidence="12">1</strain>
    </source>
</reference>
<dbReference type="GO" id="GO:0005524">
    <property type="term" value="F:ATP binding"/>
    <property type="evidence" value="ECO:0007669"/>
    <property type="project" value="UniProtKB-KW"/>
</dbReference>
<keyword evidence="9" id="KW-0812">Transmembrane</keyword>
<keyword evidence="3" id="KW-0597">Phosphoprotein</keyword>
<organism evidence="12 13">
    <name type="scientific">Hyella patelloides LEGE 07179</name>
    <dbReference type="NCBI Taxonomy" id="945734"/>
    <lineage>
        <taxon>Bacteria</taxon>
        <taxon>Bacillati</taxon>
        <taxon>Cyanobacteriota</taxon>
        <taxon>Cyanophyceae</taxon>
        <taxon>Pleurocapsales</taxon>
        <taxon>Hyellaceae</taxon>
        <taxon>Hyella</taxon>
    </lineage>
</organism>
<evidence type="ECO:0000313" key="13">
    <source>
        <dbReference type="Proteomes" id="UP000320055"/>
    </source>
</evidence>
<feature type="domain" description="Signal transduction histidine kinase subgroup 3 dimerisation and phosphoacceptor" evidence="11">
    <location>
        <begin position="241"/>
        <end position="306"/>
    </location>
</feature>
<evidence type="ECO:0000256" key="5">
    <source>
        <dbReference type="ARBA" id="ARBA00022741"/>
    </source>
</evidence>
<evidence type="ECO:0000256" key="9">
    <source>
        <dbReference type="SAM" id="Phobius"/>
    </source>
</evidence>
<gene>
    <name evidence="12" type="ORF">H1P_2800010</name>
</gene>
<dbReference type="Gene3D" id="1.20.5.1930">
    <property type="match status" value="1"/>
</dbReference>
<dbReference type="EMBL" id="CAACVJ010000202">
    <property type="protein sequence ID" value="VEP14706.1"/>
    <property type="molecule type" value="Genomic_DNA"/>
</dbReference>
<proteinExistence type="predicted"/>
<dbReference type="GO" id="GO:0046983">
    <property type="term" value="F:protein dimerization activity"/>
    <property type="evidence" value="ECO:0007669"/>
    <property type="project" value="InterPro"/>
</dbReference>
<dbReference type="GO" id="GO:0016020">
    <property type="term" value="C:membrane"/>
    <property type="evidence" value="ECO:0007669"/>
    <property type="project" value="InterPro"/>
</dbReference>
<protein>
    <recommendedName>
        <fullName evidence="2">histidine kinase</fullName>
        <ecNumber evidence="2">2.7.13.3</ecNumber>
    </recommendedName>
</protein>
<feature type="transmembrane region" description="Helical" evidence="9">
    <location>
        <begin position="51"/>
        <end position="69"/>
    </location>
</feature>
<keyword evidence="13" id="KW-1185">Reference proteome</keyword>
<keyword evidence="5" id="KW-0547">Nucleotide-binding</keyword>
<dbReference type="Pfam" id="PF07730">
    <property type="entry name" value="HisKA_3"/>
    <property type="match status" value="1"/>
</dbReference>
<dbReference type="SUPFAM" id="SSF55874">
    <property type="entry name" value="ATPase domain of HSP90 chaperone/DNA topoisomerase II/histidine kinase"/>
    <property type="match status" value="1"/>
</dbReference>
<dbReference type="InterPro" id="IPR036890">
    <property type="entry name" value="HATPase_C_sf"/>
</dbReference>
<comment type="catalytic activity">
    <reaction evidence="1">
        <text>ATP + protein L-histidine = ADP + protein N-phospho-L-histidine.</text>
        <dbReference type="EC" id="2.7.13.3"/>
    </reaction>
</comment>
<dbReference type="InterPro" id="IPR050482">
    <property type="entry name" value="Sensor_HK_TwoCompSys"/>
</dbReference>
<keyword evidence="7" id="KW-0067">ATP-binding</keyword>
<sequence>MLKLRTWVRLKPHPFKILLNLEWVLLIISLINPLFVQIIEVPSQPKFWNILSQLPWLFWVCAISFGIMGLRLPSEDAWDKILYTAIEFILAILASHFLFWDHISSAPILLILTIRSCLIFSRIGQLIIAGITWICFISNVFLTDWVFSDEVSIILPSDELANVESLPPEIFDLESTSQNFDADILQIQLQNILLFTLILVFVYLLINTLISERQNRRKLAHAHAQLYEYAAKIENQATLQERNRIAREIHDSLGHLLTAQSIQLDNGLLSIKSDLEQAETFFQTSKQIVTKALKELRQSVNTLRSAPLQEQSLELAISNLVENYQQITGIAIDYKIDLHFPISSEISTAVFRILEEALTNIYKHSGATTVRVVLQTELSNNKLPTLWFKIEDNGRGFCVEQNTMGFGLQSMQGRTSDLGGKLRIVSQIDQGCQVLGSFSLRGI</sequence>
<dbReference type="Pfam" id="PF02518">
    <property type="entry name" value="HATPase_c"/>
    <property type="match status" value="1"/>
</dbReference>
<dbReference type="EC" id="2.7.13.3" evidence="2"/>
<evidence type="ECO:0000259" key="11">
    <source>
        <dbReference type="Pfam" id="PF07730"/>
    </source>
</evidence>
<evidence type="ECO:0000256" key="2">
    <source>
        <dbReference type="ARBA" id="ARBA00012438"/>
    </source>
</evidence>
<dbReference type="PANTHER" id="PTHR24421">
    <property type="entry name" value="NITRATE/NITRITE SENSOR PROTEIN NARX-RELATED"/>
    <property type="match status" value="1"/>
</dbReference>
<dbReference type="GO" id="GO:0000155">
    <property type="term" value="F:phosphorelay sensor kinase activity"/>
    <property type="evidence" value="ECO:0007669"/>
    <property type="project" value="InterPro"/>
</dbReference>
<dbReference type="InterPro" id="IPR003594">
    <property type="entry name" value="HATPase_dom"/>
</dbReference>
<dbReference type="Proteomes" id="UP000320055">
    <property type="component" value="Unassembled WGS sequence"/>
</dbReference>
<dbReference type="PANTHER" id="PTHR24421:SF10">
    <property type="entry name" value="NITRATE_NITRITE SENSOR PROTEIN NARQ"/>
    <property type="match status" value="1"/>
</dbReference>
<evidence type="ECO:0000256" key="7">
    <source>
        <dbReference type="ARBA" id="ARBA00022840"/>
    </source>
</evidence>
<feature type="transmembrane region" description="Helical" evidence="9">
    <location>
        <begin position="81"/>
        <end position="99"/>
    </location>
</feature>
<keyword evidence="4" id="KW-0808">Transferase</keyword>
<evidence type="ECO:0000256" key="3">
    <source>
        <dbReference type="ARBA" id="ARBA00022553"/>
    </source>
</evidence>
<feature type="transmembrane region" description="Helical" evidence="9">
    <location>
        <begin position="192"/>
        <end position="210"/>
    </location>
</feature>
<dbReference type="AlphaFoldDB" id="A0A563VTB1"/>
<accession>A0A563VTB1</accession>
<evidence type="ECO:0000256" key="8">
    <source>
        <dbReference type="ARBA" id="ARBA00023012"/>
    </source>
</evidence>
<evidence type="ECO:0000259" key="10">
    <source>
        <dbReference type="Pfam" id="PF02518"/>
    </source>
</evidence>
<dbReference type="Gene3D" id="3.30.565.10">
    <property type="entry name" value="Histidine kinase-like ATPase, C-terminal domain"/>
    <property type="match status" value="1"/>
</dbReference>
<dbReference type="CDD" id="cd16917">
    <property type="entry name" value="HATPase_UhpB-NarQ-NarX-like"/>
    <property type="match status" value="1"/>
</dbReference>
<feature type="transmembrane region" description="Helical" evidence="9">
    <location>
        <begin position="21"/>
        <end position="39"/>
    </location>
</feature>